<accession>A0ABV4RAR1</accession>
<reference evidence="1 2" key="1">
    <citation type="submission" date="2024-08" db="EMBL/GenBank/DDBJ databases">
        <authorList>
            <person name="Wei W."/>
        </authorList>
    </citation>
    <scope>NUCLEOTIDE SEQUENCE [LARGE SCALE GENOMIC DNA]</scope>
    <source>
        <strain evidence="1 2">XU2</strain>
    </source>
</reference>
<gene>
    <name evidence="1" type="ORF">ACD591_02735</name>
</gene>
<protein>
    <submittedName>
        <fullName evidence="1">Uncharacterized protein</fullName>
    </submittedName>
</protein>
<comment type="caution">
    <text evidence="1">The sequence shown here is derived from an EMBL/GenBank/DDBJ whole genome shotgun (WGS) entry which is preliminary data.</text>
</comment>
<evidence type="ECO:0000313" key="2">
    <source>
        <dbReference type="Proteomes" id="UP001570846"/>
    </source>
</evidence>
<keyword evidence="2" id="KW-1185">Reference proteome</keyword>
<dbReference type="Proteomes" id="UP001570846">
    <property type="component" value="Unassembled WGS sequence"/>
</dbReference>
<proteinExistence type="predicted"/>
<dbReference type="RefSeq" id="WP_225840721.1">
    <property type="nucleotide sequence ID" value="NZ_BMMG01000002.1"/>
</dbReference>
<sequence length="233" mass="26168">MQEKDPIQNPAKRLKTAATGMMSNIKTQTFGEAGEQPTPSYADMGTVNAITQDWPAMSRKSAEQMTQKYGPPNEAIPSRLIWYNNGPWKRTIVYRDEIPHNFPQPHSDTLEQVIDYQVPVEKFTELAKFDGSVVVERTKGEVSARCDMEAANILALNLMHEIVTGTLTAEQAREKYSEETAAFVMNRPAPFAEKLQFQVPHGNTMDTDHVTITDNLLHQAKEKFKDVTGLNGE</sequence>
<evidence type="ECO:0000313" key="1">
    <source>
        <dbReference type="EMBL" id="MFA1770193.1"/>
    </source>
</evidence>
<organism evidence="1 2">
    <name type="scientific">Rufibacter glacialis</name>
    <dbReference type="NCBI Taxonomy" id="1259555"/>
    <lineage>
        <taxon>Bacteria</taxon>
        <taxon>Pseudomonadati</taxon>
        <taxon>Bacteroidota</taxon>
        <taxon>Cytophagia</taxon>
        <taxon>Cytophagales</taxon>
        <taxon>Hymenobacteraceae</taxon>
        <taxon>Rufibacter</taxon>
    </lineage>
</organism>
<name>A0ABV4RAR1_9BACT</name>
<dbReference type="EMBL" id="JBGOGF010000001">
    <property type="protein sequence ID" value="MFA1770193.1"/>
    <property type="molecule type" value="Genomic_DNA"/>
</dbReference>